<evidence type="ECO:0000256" key="4">
    <source>
        <dbReference type="ARBA" id="ARBA00022801"/>
    </source>
</evidence>
<reference evidence="10" key="1">
    <citation type="submission" date="2022-11" db="EMBL/GenBank/DDBJ databases">
        <title>Centuries of genome instability and evolution in soft-shell clam transmissible cancer (bioRxiv).</title>
        <authorList>
            <person name="Hart S.F.M."/>
            <person name="Yonemitsu M.A."/>
            <person name="Giersch R.M."/>
            <person name="Beal B.F."/>
            <person name="Arriagada G."/>
            <person name="Davis B.W."/>
            <person name="Ostrander E.A."/>
            <person name="Goff S.P."/>
            <person name="Metzger M.J."/>
        </authorList>
    </citation>
    <scope>NUCLEOTIDE SEQUENCE</scope>
    <source>
        <strain evidence="10">MELC-2E11</strain>
        <tissue evidence="10">Siphon/mantle</tissue>
    </source>
</reference>
<dbReference type="SUPFAM" id="SSF53649">
    <property type="entry name" value="Alkaline phosphatase-like"/>
    <property type="match status" value="2"/>
</dbReference>
<dbReference type="InterPro" id="IPR024607">
    <property type="entry name" value="Sulfatase_CS"/>
</dbReference>
<dbReference type="InterPro" id="IPR047115">
    <property type="entry name" value="ARSB"/>
</dbReference>
<evidence type="ECO:0000256" key="3">
    <source>
        <dbReference type="ARBA" id="ARBA00022723"/>
    </source>
</evidence>
<proteinExistence type="inferred from homology"/>
<dbReference type="InterPro" id="IPR017850">
    <property type="entry name" value="Alkaline_phosphatase_core_sf"/>
</dbReference>
<keyword evidence="4" id="KW-0378">Hydrolase</keyword>
<evidence type="ECO:0000259" key="9">
    <source>
        <dbReference type="Pfam" id="PF00884"/>
    </source>
</evidence>
<keyword evidence="3" id="KW-0479">Metal-binding</keyword>
<evidence type="ECO:0000256" key="8">
    <source>
        <dbReference type="SAM" id="SignalP"/>
    </source>
</evidence>
<evidence type="ECO:0000313" key="11">
    <source>
        <dbReference type="Proteomes" id="UP001164746"/>
    </source>
</evidence>
<feature type="domain" description="Sulfatase N-terminal" evidence="9">
    <location>
        <begin position="114"/>
        <end position="374"/>
    </location>
</feature>
<feature type="chain" id="PRO_5045740425" evidence="8">
    <location>
        <begin position="23"/>
        <end position="475"/>
    </location>
</feature>
<evidence type="ECO:0000256" key="6">
    <source>
        <dbReference type="ARBA" id="ARBA00023180"/>
    </source>
</evidence>
<dbReference type="Proteomes" id="UP001164746">
    <property type="component" value="Chromosome 16"/>
</dbReference>
<comment type="cofactor">
    <cofactor evidence="1">
        <name>Ca(2+)</name>
        <dbReference type="ChEBI" id="CHEBI:29108"/>
    </cofactor>
</comment>
<protein>
    <submittedName>
        <fullName evidence="10">ARSB-like protein</fullName>
    </submittedName>
</protein>
<feature type="signal peptide" evidence="8">
    <location>
        <begin position="1"/>
        <end position="22"/>
    </location>
</feature>
<sequence length="475" mass="52840">MESIRPLLFIAVLAHLVLLGAAKHPHIIFIVADDLGWNDVGWHNDQMFTPNLDKMASRGVILNSSYVQPHDVIHPSQPGYLPANFTTLPQKLKQLGYATHIVGKYEPSGLTINRHNVILVNTPGYLPSNFTTLPQKLKEIGYTTHMVGKWHLGFCNWKYTPTFRGFDSFMGYYSGMEDYYTHIRDGTWVFATGSTHQRTVGLIPSWAITTVLKIILHTSERTAMTSGSTNPCTIRRKEMRDQLYLYLPFQSVHAPLEVPERYENIYANISTKNRRTYCGMVSALDEAVGNITTALRDRGFMDNALIVFTTDNGGPTYEAANNLPLRGAKTTLWEGGTRGASFVYSENLLQKTGYTNSEMIHAVDWFPTLLTLAGGKPDAGMDGVNQWPTVSSGAPSARSEFVYNIDDISKNAAISFGYADPTEHHNIASDHPHVVSKLLDRLSFHKATMVPANNPRADPASNPQNFGGNWSPGWC</sequence>
<feature type="region of interest" description="Disordered" evidence="7">
    <location>
        <begin position="453"/>
        <end position="475"/>
    </location>
</feature>
<dbReference type="PANTHER" id="PTHR10342">
    <property type="entry name" value="ARYLSULFATASE"/>
    <property type="match status" value="1"/>
</dbReference>
<keyword evidence="6" id="KW-0325">Glycoprotein</keyword>
<gene>
    <name evidence="10" type="ORF">MAR_003086</name>
</gene>
<keyword evidence="11" id="KW-1185">Reference proteome</keyword>
<keyword evidence="8" id="KW-0732">Signal</keyword>
<dbReference type="PANTHER" id="PTHR10342:SF273">
    <property type="entry name" value="RE14504P"/>
    <property type="match status" value="1"/>
</dbReference>
<dbReference type="Pfam" id="PF00884">
    <property type="entry name" value="Sulfatase"/>
    <property type="match status" value="2"/>
</dbReference>
<comment type="similarity">
    <text evidence="2">Belongs to the sulfatase family.</text>
</comment>
<feature type="domain" description="Sulfatase N-terminal" evidence="9">
    <location>
        <begin position="25"/>
        <end position="106"/>
    </location>
</feature>
<accession>A0ABY7G502</accession>
<evidence type="ECO:0000256" key="7">
    <source>
        <dbReference type="SAM" id="MobiDB-lite"/>
    </source>
</evidence>
<organism evidence="10 11">
    <name type="scientific">Mya arenaria</name>
    <name type="common">Soft-shell clam</name>
    <dbReference type="NCBI Taxonomy" id="6604"/>
    <lineage>
        <taxon>Eukaryota</taxon>
        <taxon>Metazoa</taxon>
        <taxon>Spiralia</taxon>
        <taxon>Lophotrochozoa</taxon>
        <taxon>Mollusca</taxon>
        <taxon>Bivalvia</taxon>
        <taxon>Autobranchia</taxon>
        <taxon>Heteroconchia</taxon>
        <taxon>Euheterodonta</taxon>
        <taxon>Imparidentia</taxon>
        <taxon>Neoheterodontei</taxon>
        <taxon>Myida</taxon>
        <taxon>Myoidea</taxon>
        <taxon>Myidae</taxon>
        <taxon>Mya</taxon>
    </lineage>
</organism>
<dbReference type="InterPro" id="IPR000917">
    <property type="entry name" value="Sulfatase_N"/>
</dbReference>
<evidence type="ECO:0000256" key="1">
    <source>
        <dbReference type="ARBA" id="ARBA00001913"/>
    </source>
</evidence>
<dbReference type="EMBL" id="CP111027">
    <property type="protein sequence ID" value="WAR29518.1"/>
    <property type="molecule type" value="Genomic_DNA"/>
</dbReference>
<dbReference type="CDD" id="cd16029">
    <property type="entry name" value="4-S"/>
    <property type="match status" value="1"/>
</dbReference>
<name>A0ABY7G502_MYAAR</name>
<evidence type="ECO:0000313" key="10">
    <source>
        <dbReference type="EMBL" id="WAR29518.1"/>
    </source>
</evidence>
<evidence type="ECO:0000256" key="2">
    <source>
        <dbReference type="ARBA" id="ARBA00008779"/>
    </source>
</evidence>
<dbReference type="Gene3D" id="3.40.720.10">
    <property type="entry name" value="Alkaline Phosphatase, subunit A"/>
    <property type="match status" value="2"/>
</dbReference>
<dbReference type="PROSITE" id="PS00149">
    <property type="entry name" value="SULFATASE_2"/>
    <property type="match status" value="1"/>
</dbReference>
<keyword evidence="5" id="KW-0106">Calcium</keyword>
<evidence type="ECO:0000256" key="5">
    <source>
        <dbReference type="ARBA" id="ARBA00022837"/>
    </source>
</evidence>